<accession>A0A812JKH0</accession>
<sequence length="178" mass="19447">ARPAGAPRRCEPGCYEGSIKELFELSEAAPTASESRASLEARVWQATRRQAARIKVRPAWQPNEVPLARRRQQEREWKRLLAKKPSDGHAVASTCSATRSSRASAVSSIPAGIPTNAFDKQSQRSGCFLWRSQAVPAFYEKEELPRGDALQVPEKAAICNPIAQLPAALNVPDDATAE</sequence>
<protein>
    <submittedName>
        <fullName evidence="1">Uncharacterized protein</fullName>
    </submittedName>
</protein>
<name>A0A812JKH0_SYMPI</name>
<organism evidence="1 2">
    <name type="scientific">Symbiodinium pilosum</name>
    <name type="common">Dinoflagellate</name>
    <dbReference type="NCBI Taxonomy" id="2952"/>
    <lineage>
        <taxon>Eukaryota</taxon>
        <taxon>Sar</taxon>
        <taxon>Alveolata</taxon>
        <taxon>Dinophyceae</taxon>
        <taxon>Suessiales</taxon>
        <taxon>Symbiodiniaceae</taxon>
        <taxon>Symbiodinium</taxon>
    </lineage>
</organism>
<gene>
    <name evidence="1" type="ORF">SPIL2461_LOCUS2215</name>
</gene>
<feature type="non-terminal residue" evidence="1">
    <location>
        <position position="178"/>
    </location>
</feature>
<dbReference type="AlphaFoldDB" id="A0A812JKH0"/>
<comment type="caution">
    <text evidence="1">The sequence shown here is derived from an EMBL/GenBank/DDBJ whole genome shotgun (WGS) entry which is preliminary data.</text>
</comment>
<dbReference type="Proteomes" id="UP000649617">
    <property type="component" value="Unassembled WGS sequence"/>
</dbReference>
<evidence type="ECO:0000313" key="1">
    <source>
        <dbReference type="EMBL" id="CAE7209573.1"/>
    </source>
</evidence>
<dbReference type="EMBL" id="CAJNIZ010002344">
    <property type="protein sequence ID" value="CAE7209573.1"/>
    <property type="molecule type" value="Genomic_DNA"/>
</dbReference>
<evidence type="ECO:0000313" key="2">
    <source>
        <dbReference type="Proteomes" id="UP000649617"/>
    </source>
</evidence>
<keyword evidence="2" id="KW-1185">Reference proteome</keyword>
<reference evidence="1" key="1">
    <citation type="submission" date="2021-02" db="EMBL/GenBank/DDBJ databases">
        <authorList>
            <person name="Dougan E. K."/>
            <person name="Rhodes N."/>
            <person name="Thang M."/>
            <person name="Chan C."/>
        </authorList>
    </citation>
    <scope>NUCLEOTIDE SEQUENCE</scope>
</reference>
<proteinExistence type="predicted"/>